<dbReference type="PROSITE" id="PS00108">
    <property type="entry name" value="PROTEIN_KINASE_ST"/>
    <property type="match status" value="1"/>
</dbReference>
<dbReference type="EC" id="2.7.11.1" evidence="1"/>
<proteinExistence type="predicted"/>
<evidence type="ECO:0000256" key="2">
    <source>
        <dbReference type="ARBA" id="ARBA00022527"/>
    </source>
</evidence>
<name>A0A5J4T7W5_9EUKA</name>
<keyword evidence="2" id="KW-0723">Serine/threonine-protein kinase</keyword>
<dbReference type="PROSITE" id="PS50011">
    <property type="entry name" value="PROTEIN_KINASE_DOM"/>
    <property type="match status" value="1"/>
</dbReference>
<keyword evidence="6" id="KW-0067">ATP-binding</keyword>
<evidence type="ECO:0000313" key="11">
    <source>
        <dbReference type="Proteomes" id="UP000324800"/>
    </source>
</evidence>
<dbReference type="OrthoDB" id="24822at2759"/>
<organism evidence="10 11">
    <name type="scientific">Streblomastix strix</name>
    <dbReference type="NCBI Taxonomy" id="222440"/>
    <lineage>
        <taxon>Eukaryota</taxon>
        <taxon>Metamonada</taxon>
        <taxon>Preaxostyla</taxon>
        <taxon>Oxymonadida</taxon>
        <taxon>Streblomastigidae</taxon>
        <taxon>Streblomastix</taxon>
    </lineage>
</organism>
<feature type="domain" description="Protein kinase" evidence="9">
    <location>
        <begin position="11"/>
        <end position="178"/>
    </location>
</feature>
<dbReference type="InterPro" id="IPR000719">
    <property type="entry name" value="Prot_kinase_dom"/>
</dbReference>
<sequence length="178" mass="20363">QHVSEYKLADYEFVDELDGGAFGRVLLMKLHKNGQMRIMKRISYTTAKLKKIADDEVGMLKRLKSQHVVNYIESFVDGFDLYIVMEYCSGGNLRCVMNEVKNKCEKERRMIGYKYGYQILCGLKVLHSQGIIHRDLKPENILIDDNGNAKLADFGLAQVAESKSYIPPAGTKYIKIFI</sequence>
<gene>
    <name evidence="10" type="ORF">EZS28_050913</name>
</gene>
<evidence type="ECO:0000259" key="9">
    <source>
        <dbReference type="PROSITE" id="PS50011"/>
    </source>
</evidence>
<evidence type="ECO:0000256" key="4">
    <source>
        <dbReference type="ARBA" id="ARBA00022741"/>
    </source>
</evidence>
<dbReference type="PANTHER" id="PTHR44899">
    <property type="entry name" value="CAMK FAMILY PROTEIN KINASE"/>
    <property type="match status" value="1"/>
</dbReference>
<evidence type="ECO:0000256" key="5">
    <source>
        <dbReference type="ARBA" id="ARBA00022777"/>
    </source>
</evidence>
<dbReference type="Gene3D" id="1.10.510.10">
    <property type="entry name" value="Transferase(Phosphotransferase) domain 1"/>
    <property type="match status" value="1"/>
</dbReference>
<dbReference type="InterPro" id="IPR008271">
    <property type="entry name" value="Ser/Thr_kinase_AS"/>
</dbReference>
<dbReference type="SUPFAM" id="SSF56112">
    <property type="entry name" value="Protein kinase-like (PK-like)"/>
    <property type="match status" value="1"/>
</dbReference>
<dbReference type="Proteomes" id="UP000324800">
    <property type="component" value="Unassembled WGS sequence"/>
</dbReference>
<protein>
    <recommendedName>
        <fullName evidence="1">non-specific serine/threonine protein kinase</fullName>
        <ecNumber evidence="1">2.7.11.1</ecNumber>
    </recommendedName>
</protein>
<evidence type="ECO:0000256" key="7">
    <source>
        <dbReference type="ARBA" id="ARBA00047899"/>
    </source>
</evidence>
<dbReference type="SMART" id="SM00220">
    <property type="entry name" value="S_TKc"/>
    <property type="match status" value="1"/>
</dbReference>
<dbReference type="Pfam" id="PF00069">
    <property type="entry name" value="Pkinase"/>
    <property type="match status" value="1"/>
</dbReference>
<dbReference type="InterPro" id="IPR011009">
    <property type="entry name" value="Kinase-like_dom_sf"/>
</dbReference>
<evidence type="ECO:0000256" key="6">
    <source>
        <dbReference type="ARBA" id="ARBA00022840"/>
    </source>
</evidence>
<accession>A0A5J4T7W5</accession>
<dbReference type="AlphaFoldDB" id="A0A5J4T7W5"/>
<keyword evidence="5 10" id="KW-0418">Kinase</keyword>
<evidence type="ECO:0000256" key="8">
    <source>
        <dbReference type="ARBA" id="ARBA00048679"/>
    </source>
</evidence>
<evidence type="ECO:0000256" key="1">
    <source>
        <dbReference type="ARBA" id="ARBA00012513"/>
    </source>
</evidence>
<comment type="caution">
    <text evidence="10">The sequence shown here is derived from an EMBL/GenBank/DDBJ whole genome shotgun (WGS) entry which is preliminary data.</text>
</comment>
<dbReference type="GO" id="GO:0004674">
    <property type="term" value="F:protein serine/threonine kinase activity"/>
    <property type="evidence" value="ECO:0007669"/>
    <property type="project" value="UniProtKB-KW"/>
</dbReference>
<keyword evidence="4" id="KW-0547">Nucleotide-binding</keyword>
<comment type="catalytic activity">
    <reaction evidence="7">
        <text>L-threonyl-[protein] + ATP = O-phospho-L-threonyl-[protein] + ADP + H(+)</text>
        <dbReference type="Rhea" id="RHEA:46608"/>
        <dbReference type="Rhea" id="RHEA-COMP:11060"/>
        <dbReference type="Rhea" id="RHEA-COMP:11605"/>
        <dbReference type="ChEBI" id="CHEBI:15378"/>
        <dbReference type="ChEBI" id="CHEBI:30013"/>
        <dbReference type="ChEBI" id="CHEBI:30616"/>
        <dbReference type="ChEBI" id="CHEBI:61977"/>
        <dbReference type="ChEBI" id="CHEBI:456216"/>
        <dbReference type="EC" id="2.7.11.1"/>
    </reaction>
</comment>
<evidence type="ECO:0000313" key="10">
    <source>
        <dbReference type="EMBL" id="KAA6353560.1"/>
    </source>
</evidence>
<keyword evidence="3" id="KW-0808">Transferase</keyword>
<dbReference type="GO" id="GO:0005524">
    <property type="term" value="F:ATP binding"/>
    <property type="evidence" value="ECO:0007669"/>
    <property type="project" value="UniProtKB-KW"/>
</dbReference>
<reference evidence="10 11" key="1">
    <citation type="submission" date="2019-03" db="EMBL/GenBank/DDBJ databases">
        <title>Single cell metagenomics reveals metabolic interactions within the superorganism composed of flagellate Streblomastix strix and complex community of Bacteroidetes bacteria on its surface.</title>
        <authorList>
            <person name="Treitli S.C."/>
            <person name="Kolisko M."/>
            <person name="Husnik F."/>
            <person name="Keeling P."/>
            <person name="Hampl V."/>
        </authorList>
    </citation>
    <scope>NUCLEOTIDE SEQUENCE [LARGE SCALE GENOMIC DNA]</scope>
    <source>
        <strain evidence="10">ST1C</strain>
    </source>
</reference>
<comment type="catalytic activity">
    <reaction evidence="8">
        <text>L-seryl-[protein] + ATP = O-phospho-L-seryl-[protein] + ADP + H(+)</text>
        <dbReference type="Rhea" id="RHEA:17989"/>
        <dbReference type="Rhea" id="RHEA-COMP:9863"/>
        <dbReference type="Rhea" id="RHEA-COMP:11604"/>
        <dbReference type="ChEBI" id="CHEBI:15378"/>
        <dbReference type="ChEBI" id="CHEBI:29999"/>
        <dbReference type="ChEBI" id="CHEBI:30616"/>
        <dbReference type="ChEBI" id="CHEBI:83421"/>
        <dbReference type="ChEBI" id="CHEBI:456216"/>
        <dbReference type="EC" id="2.7.11.1"/>
    </reaction>
</comment>
<dbReference type="InterPro" id="IPR051131">
    <property type="entry name" value="NEK_Ser/Thr_kinase_NIMA"/>
</dbReference>
<evidence type="ECO:0000256" key="3">
    <source>
        <dbReference type="ARBA" id="ARBA00022679"/>
    </source>
</evidence>
<dbReference type="CDD" id="cd00180">
    <property type="entry name" value="PKc"/>
    <property type="match status" value="1"/>
</dbReference>
<dbReference type="EMBL" id="SNRW01037880">
    <property type="protein sequence ID" value="KAA6353560.1"/>
    <property type="molecule type" value="Genomic_DNA"/>
</dbReference>
<dbReference type="PANTHER" id="PTHR44899:SF10">
    <property type="entry name" value="NIMA-RELATED KINASE 2"/>
    <property type="match status" value="1"/>
</dbReference>
<feature type="non-terminal residue" evidence="10">
    <location>
        <position position="1"/>
    </location>
</feature>